<keyword evidence="2" id="KW-0645">Protease</keyword>
<evidence type="ECO:0000256" key="1">
    <source>
        <dbReference type="SAM" id="Phobius"/>
    </source>
</evidence>
<reference evidence="2 3" key="1">
    <citation type="submission" date="2020-08" db="EMBL/GenBank/DDBJ databases">
        <title>Sequencing the genomes of 1000 actinobacteria strains.</title>
        <authorList>
            <person name="Klenk H.-P."/>
        </authorList>
    </citation>
    <scope>NUCLEOTIDE SEQUENCE [LARGE SCALE GENOMIC DNA]</scope>
    <source>
        <strain evidence="2 3">DSM 44230</strain>
    </source>
</reference>
<dbReference type="GO" id="GO:0008233">
    <property type="term" value="F:peptidase activity"/>
    <property type="evidence" value="ECO:0007669"/>
    <property type="project" value="UniProtKB-KW"/>
</dbReference>
<sequence length="45" mass="4986">MLDFGDDPTGLSSPLATIIIIAALIGAIVINLRYLRSRRKRDDED</sequence>
<feature type="transmembrane region" description="Helical" evidence="1">
    <location>
        <begin position="12"/>
        <end position="32"/>
    </location>
</feature>
<dbReference type="EMBL" id="JACHMH010000001">
    <property type="protein sequence ID" value="MBB4676742.1"/>
    <property type="molecule type" value="Genomic_DNA"/>
</dbReference>
<keyword evidence="1" id="KW-0472">Membrane</keyword>
<dbReference type="AlphaFoldDB" id="A0A7W7C964"/>
<organism evidence="2 3">
    <name type="scientific">Crossiella cryophila</name>
    <dbReference type="NCBI Taxonomy" id="43355"/>
    <lineage>
        <taxon>Bacteria</taxon>
        <taxon>Bacillati</taxon>
        <taxon>Actinomycetota</taxon>
        <taxon>Actinomycetes</taxon>
        <taxon>Pseudonocardiales</taxon>
        <taxon>Pseudonocardiaceae</taxon>
        <taxon>Crossiella</taxon>
    </lineage>
</organism>
<dbReference type="GO" id="GO:0006508">
    <property type="term" value="P:proteolysis"/>
    <property type="evidence" value="ECO:0007669"/>
    <property type="project" value="UniProtKB-KW"/>
</dbReference>
<comment type="caution">
    <text evidence="2">The sequence shown here is derived from an EMBL/GenBank/DDBJ whole genome shotgun (WGS) entry which is preliminary data.</text>
</comment>
<gene>
    <name evidence="2" type="ORF">HNR67_002860</name>
</gene>
<protein>
    <submittedName>
        <fullName evidence="2">Subtilase family serine protease</fullName>
    </submittedName>
</protein>
<keyword evidence="2" id="KW-0378">Hydrolase</keyword>
<proteinExistence type="predicted"/>
<name>A0A7W7C964_9PSEU</name>
<evidence type="ECO:0000313" key="2">
    <source>
        <dbReference type="EMBL" id="MBB4676742.1"/>
    </source>
</evidence>
<keyword evidence="1" id="KW-1133">Transmembrane helix</keyword>
<dbReference type="Proteomes" id="UP000533598">
    <property type="component" value="Unassembled WGS sequence"/>
</dbReference>
<keyword evidence="1" id="KW-0812">Transmembrane</keyword>
<evidence type="ECO:0000313" key="3">
    <source>
        <dbReference type="Proteomes" id="UP000533598"/>
    </source>
</evidence>
<dbReference type="RefSeq" id="WP_185002526.1">
    <property type="nucleotide sequence ID" value="NZ_BAAAUI010000068.1"/>
</dbReference>
<keyword evidence="3" id="KW-1185">Reference proteome</keyword>
<accession>A0A7W7C964</accession>